<protein>
    <recommendedName>
        <fullName evidence="9">Sugar transporter SWEET</fullName>
    </recommendedName>
</protein>
<comment type="function">
    <text evidence="9">Mediates sugar transport across membranes.</text>
</comment>
<dbReference type="Proteomes" id="UP000046393">
    <property type="component" value="Unplaced"/>
</dbReference>
<evidence type="ECO:0000256" key="4">
    <source>
        <dbReference type="ARBA" id="ARBA00022597"/>
    </source>
</evidence>
<feature type="transmembrane region" description="Helical" evidence="9">
    <location>
        <begin position="134"/>
        <end position="151"/>
    </location>
</feature>
<name>A0A0N5AMC2_9BILA</name>
<evidence type="ECO:0000256" key="1">
    <source>
        <dbReference type="ARBA" id="ARBA00004127"/>
    </source>
</evidence>
<feature type="transmembrane region" description="Helical" evidence="9">
    <location>
        <begin position="107"/>
        <end position="127"/>
    </location>
</feature>
<sequence length="260" mass="29609">MPSTYTDSIANEDDFNILKQLFGSDLSIGGLFNYYYGLYTSNILWSLFLTSTALHAIVLVASPLQAVLKWHRRKSSDSDTAIPYLCTTICSTLWLRYSIFIEDVKLVLLQLYALAMQAFILLNMFIYRTRKMHFLKSLAPVLSILLFLLIYTEKLSNDQGRILMGRLASTAQICGSLVCPFLVMKAIQRKAVDFIPFLPVMFTWVMEIHAVIYSVHIHDFYMLVSPSLSLSIFALKFVCSSSTSNALKNKFSRTFKILSK</sequence>
<dbReference type="InterPro" id="IPR047664">
    <property type="entry name" value="SWEET"/>
</dbReference>
<feature type="transmembrane region" description="Helical" evidence="9">
    <location>
        <begin position="82"/>
        <end position="101"/>
    </location>
</feature>
<evidence type="ECO:0000256" key="5">
    <source>
        <dbReference type="ARBA" id="ARBA00022692"/>
    </source>
</evidence>
<organism evidence="10 11">
    <name type="scientific">Syphacia muris</name>
    <dbReference type="NCBI Taxonomy" id="451379"/>
    <lineage>
        <taxon>Eukaryota</taxon>
        <taxon>Metazoa</taxon>
        <taxon>Ecdysozoa</taxon>
        <taxon>Nematoda</taxon>
        <taxon>Chromadorea</taxon>
        <taxon>Rhabditida</taxon>
        <taxon>Spirurina</taxon>
        <taxon>Oxyuridomorpha</taxon>
        <taxon>Oxyuroidea</taxon>
        <taxon>Oxyuridae</taxon>
        <taxon>Syphacia</taxon>
    </lineage>
</organism>
<comment type="subcellular location">
    <subcellularLocation>
        <location evidence="9">Cell membrane</location>
        <topology evidence="9">Multi-pass membrane protein</topology>
    </subcellularLocation>
    <subcellularLocation>
        <location evidence="1">Endomembrane system</location>
        <topology evidence="1">Multi-pass membrane protein</topology>
    </subcellularLocation>
</comment>
<feature type="transmembrane region" description="Helical" evidence="9">
    <location>
        <begin position="195"/>
        <end position="214"/>
    </location>
</feature>
<dbReference type="InterPro" id="IPR004316">
    <property type="entry name" value="SWEET_rpt"/>
</dbReference>
<keyword evidence="5 9" id="KW-0812">Transmembrane</keyword>
<dbReference type="GO" id="GO:0012505">
    <property type="term" value="C:endomembrane system"/>
    <property type="evidence" value="ECO:0007669"/>
    <property type="project" value="UniProtKB-SubCell"/>
</dbReference>
<keyword evidence="7 9" id="KW-1133">Transmembrane helix</keyword>
<evidence type="ECO:0000256" key="6">
    <source>
        <dbReference type="ARBA" id="ARBA00022737"/>
    </source>
</evidence>
<keyword evidence="10" id="KW-1185">Reference proteome</keyword>
<evidence type="ECO:0000256" key="9">
    <source>
        <dbReference type="RuleBase" id="RU910715"/>
    </source>
</evidence>
<dbReference type="Pfam" id="PF03083">
    <property type="entry name" value="MtN3_slv"/>
    <property type="match status" value="1"/>
</dbReference>
<evidence type="ECO:0000313" key="11">
    <source>
        <dbReference type="WBParaSite" id="SMUV_0000572501-mRNA-1"/>
    </source>
</evidence>
<feature type="transmembrane region" description="Helical" evidence="9">
    <location>
        <begin position="220"/>
        <end position="239"/>
    </location>
</feature>
<keyword evidence="4 9" id="KW-0762">Sugar transport</keyword>
<keyword evidence="3 9" id="KW-0813">Transport</keyword>
<dbReference type="GO" id="GO:0005886">
    <property type="term" value="C:plasma membrane"/>
    <property type="evidence" value="ECO:0007669"/>
    <property type="project" value="UniProtKB-SubCell"/>
</dbReference>
<evidence type="ECO:0000256" key="2">
    <source>
        <dbReference type="ARBA" id="ARBA00007809"/>
    </source>
</evidence>
<reference evidence="11" key="1">
    <citation type="submission" date="2017-02" db="UniProtKB">
        <authorList>
            <consortium name="WormBaseParasite"/>
        </authorList>
    </citation>
    <scope>IDENTIFICATION</scope>
</reference>
<keyword evidence="8 9" id="KW-0472">Membrane</keyword>
<proteinExistence type="inferred from homology"/>
<evidence type="ECO:0000256" key="8">
    <source>
        <dbReference type="ARBA" id="ARBA00023136"/>
    </source>
</evidence>
<dbReference type="PANTHER" id="PTHR10791:SF233">
    <property type="entry name" value="SUGAR TRANSPORTER SWEET"/>
    <property type="match status" value="1"/>
</dbReference>
<evidence type="ECO:0000313" key="10">
    <source>
        <dbReference type="Proteomes" id="UP000046393"/>
    </source>
</evidence>
<dbReference type="PANTHER" id="PTHR10791">
    <property type="entry name" value="RAG1-ACTIVATING PROTEIN 1"/>
    <property type="match status" value="1"/>
</dbReference>
<dbReference type="Gene3D" id="1.20.1280.290">
    <property type="match status" value="1"/>
</dbReference>
<feature type="transmembrane region" description="Helical" evidence="9">
    <location>
        <begin position="163"/>
        <end position="183"/>
    </location>
</feature>
<dbReference type="STRING" id="451379.A0A0N5AMC2"/>
<accession>A0A0N5AMC2</accession>
<evidence type="ECO:0000256" key="3">
    <source>
        <dbReference type="ARBA" id="ARBA00022448"/>
    </source>
</evidence>
<comment type="similarity">
    <text evidence="2 9">Belongs to the SWEET sugar transporter family.</text>
</comment>
<evidence type="ECO:0000256" key="7">
    <source>
        <dbReference type="ARBA" id="ARBA00022989"/>
    </source>
</evidence>
<keyword evidence="6" id="KW-0677">Repeat</keyword>
<feature type="transmembrane region" description="Helical" evidence="9">
    <location>
        <begin position="43"/>
        <end position="61"/>
    </location>
</feature>
<dbReference type="AlphaFoldDB" id="A0A0N5AMC2"/>
<dbReference type="WBParaSite" id="SMUV_0000572501-mRNA-1">
    <property type="protein sequence ID" value="SMUV_0000572501-mRNA-1"/>
    <property type="gene ID" value="SMUV_0000572501"/>
</dbReference>
<dbReference type="GO" id="GO:0051119">
    <property type="term" value="F:sugar transmembrane transporter activity"/>
    <property type="evidence" value="ECO:0007669"/>
    <property type="project" value="InterPro"/>
</dbReference>